<dbReference type="PANTHER" id="PTHR15020:SF50">
    <property type="entry name" value="UPF0659 PROTEIN YMR090W"/>
    <property type="match status" value="1"/>
</dbReference>
<accession>A0A1I1W5R1</accession>
<dbReference type="Gene3D" id="3.40.50.720">
    <property type="entry name" value="NAD(P)-binding Rossmann-like Domain"/>
    <property type="match status" value="1"/>
</dbReference>
<gene>
    <name evidence="2" type="ORF">SAMN05216574_101255</name>
</gene>
<sequence>MRIVLAGAHGQIARRLTRLLAARGDTVLGIVRNPDHEPDLRADGADPVVLDLESASVDEVAGALAAADAVVFAAGAGPGSGPDRKDTVDRGAAVLLADAAERAGVQRYLLVSSMGVDSVAGGRRPEGMDDVFTAYLQAKLAAEQDLLGRSALRTTVLRPGGLTDDAGTGRVTLQRSVDMGRVPRDDVAAVLVALLDAGADGAVLELVAGDTTIDEAVADVARGNGPAAGGNTP</sequence>
<keyword evidence="3" id="KW-1185">Reference proteome</keyword>
<evidence type="ECO:0000313" key="3">
    <source>
        <dbReference type="Proteomes" id="UP000198589"/>
    </source>
</evidence>
<protein>
    <submittedName>
        <fullName evidence="2">NAD(P)H-binding</fullName>
    </submittedName>
</protein>
<dbReference type="OrthoDB" id="4248066at2"/>
<reference evidence="3" key="1">
    <citation type="submission" date="2016-10" db="EMBL/GenBank/DDBJ databases">
        <authorList>
            <person name="Varghese N."/>
            <person name="Submissions S."/>
        </authorList>
    </citation>
    <scope>NUCLEOTIDE SEQUENCE [LARGE SCALE GENOMIC DNA]</scope>
    <source>
        <strain evidence="3">DSM 46838</strain>
    </source>
</reference>
<dbReference type="STRING" id="1798228.SAMN05216574_101255"/>
<name>A0A1I1W5R1_9ACTN</name>
<dbReference type="CDD" id="cd05243">
    <property type="entry name" value="SDR_a5"/>
    <property type="match status" value="1"/>
</dbReference>
<feature type="domain" description="NAD(P)-binding" evidence="1">
    <location>
        <begin position="7"/>
        <end position="196"/>
    </location>
</feature>
<dbReference type="EMBL" id="FOND01000001">
    <property type="protein sequence ID" value="SFD90596.1"/>
    <property type="molecule type" value="Genomic_DNA"/>
</dbReference>
<dbReference type="RefSeq" id="WP_092194951.1">
    <property type="nucleotide sequence ID" value="NZ_FOND01000001.1"/>
</dbReference>
<proteinExistence type="predicted"/>
<dbReference type="InterPro" id="IPR016040">
    <property type="entry name" value="NAD(P)-bd_dom"/>
</dbReference>
<evidence type="ECO:0000313" key="2">
    <source>
        <dbReference type="EMBL" id="SFD90596.1"/>
    </source>
</evidence>
<dbReference type="InterPro" id="IPR036291">
    <property type="entry name" value="NAD(P)-bd_dom_sf"/>
</dbReference>
<dbReference type="AlphaFoldDB" id="A0A1I1W5R1"/>
<dbReference type="Pfam" id="PF13460">
    <property type="entry name" value="NAD_binding_10"/>
    <property type="match status" value="1"/>
</dbReference>
<dbReference type="PANTHER" id="PTHR15020">
    <property type="entry name" value="FLAVIN REDUCTASE-RELATED"/>
    <property type="match status" value="1"/>
</dbReference>
<dbReference type="Proteomes" id="UP000198589">
    <property type="component" value="Unassembled WGS sequence"/>
</dbReference>
<organism evidence="2 3">
    <name type="scientific">Blastococcus tunisiensis</name>
    <dbReference type="NCBI Taxonomy" id="1798228"/>
    <lineage>
        <taxon>Bacteria</taxon>
        <taxon>Bacillati</taxon>
        <taxon>Actinomycetota</taxon>
        <taxon>Actinomycetes</taxon>
        <taxon>Geodermatophilales</taxon>
        <taxon>Geodermatophilaceae</taxon>
        <taxon>Blastococcus</taxon>
    </lineage>
</organism>
<dbReference type="SUPFAM" id="SSF51735">
    <property type="entry name" value="NAD(P)-binding Rossmann-fold domains"/>
    <property type="match status" value="1"/>
</dbReference>
<evidence type="ECO:0000259" key="1">
    <source>
        <dbReference type="Pfam" id="PF13460"/>
    </source>
</evidence>